<evidence type="ECO:0000313" key="2">
    <source>
        <dbReference type="Proteomes" id="UP000029060"/>
    </source>
</evidence>
<gene>
    <name evidence="1" type="ORF">BMERY_0898</name>
</gene>
<organism evidence="1 2">
    <name type="scientific">Bifidobacterium merycicum</name>
    <dbReference type="NCBI Taxonomy" id="78345"/>
    <lineage>
        <taxon>Bacteria</taxon>
        <taxon>Bacillati</taxon>
        <taxon>Actinomycetota</taxon>
        <taxon>Actinomycetes</taxon>
        <taxon>Bifidobacteriales</taxon>
        <taxon>Bifidobacteriaceae</taxon>
        <taxon>Bifidobacterium</taxon>
    </lineage>
</organism>
<dbReference type="Proteomes" id="UP000029060">
    <property type="component" value="Unassembled WGS sequence"/>
</dbReference>
<evidence type="ECO:0000313" key="1">
    <source>
        <dbReference type="EMBL" id="KFI70404.1"/>
    </source>
</evidence>
<protein>
    <submittedName>
        <fullName evidence="1">Uncharacterized protein</fullName>
    </submittedName>
</protein>
<comment type="caution">
    <text evidence="1">The sequence shown here is derived from an EMBL/GenBank/DDBJ whole genome shotgun (WGS) entry which is preliminary data.</text>
</comment>
<keyword evidence="2" id="KW-1185">Reference proteome</keyword>
<dbReference type="EMBL" id="JGZC01000006">
    <property type="protein sequence ID" value="KFI70404.1"/>
    <property type="molecule type" value="Genomic_DNA"/>
</dbReference>
<dbReference type="RefSeq" id="WP_033523764.1">
    <property type="nucleotide sequence ID" value="NZ_CAMJII010000013.1"/>
</dbReference>
<dbReference type="AlphaFoldDB" id="A0A087BHA4"/>
<name>A0A087BHA4_9BIFI</name>
<accession>A0A087BHA4</accession>
<proteinExistence type="predicted"/>
<sequence>MDNQTRTKDDIEIETATWDIRRRILDNTVNVIADIAKTRDTNLTDQACTALAAVNRLRGRIDIELEMLDDEAMEMEEKEDE</sequence>
<reference evidence="1 2" key="1">
    <citation type="submission" date="2014-03" db="EMBL/GenBank/DDBJ databases">
        <title>Genomics of Bifidobacteria.</title>
        <authorList>
            <person name="Ventura M."/>
            <person name="Milani C."/>
            <person name="Lugli G.A."/>
        </authorList>
    </citation>
    <scope>NUCLEOTIDE SEQUENCE [LARGE SCALE GENOMIC DNA]</scope>
    <source>
        <strain evidence="1 2">LMG 11341</strain>
    </source>
</reference>
<dbReference type="STRING" id="78345.BMERY_0898"/>